<dbReference type="GO" id="GO:0032266">
    <property type="term" value="F:phosphatidylinositol-3-phosphate binding"/>
    <property type="evidence" value="ECO:0007669"/>
    <property type="project" value="TreeGrafter"/>
</dbReference>
<evidence type="ECO:0000256" key="1">
    <source>
        <dbReference type="SAM" id="MobiDB-lite"/>
    </source>
</evidence>
<evidence type="ECO:0000313" key="4">
    <source>
        <dbReference type="WBParaSite" id="maker-unitig_31993-snap-gene-0.1-mRNA-1"/>
    </source>
</evidence>
<keyword evidence="3" id="KW-1185">Reference proteome</keyword>
<dbReference type="InterPro" id="IPR001683">
    <property type="entry name" value="PX_dom"/>
</dbReference>
<dbReference type="SUPFAM" id="SSF64268">
    <property type="entry name" value="PX domain"/>
    <property type="match status" value="1"/>
</dbReference>
<feature type="domain" description="PX" evidence="2">
    <location>
        <begin position="284"/>
        <end position="357"/>
    </location>
</feature>
<dbReference type="GO" id="GO:0015031">
    <property type="term" value="P:protein transport"/>
    <property type="evidence" value="ECO:0007669"/>
    <property type="project" value="InterPro"/>
</dbReference>
<dbReference type="PANTHER" id="PTHR46596">
    <property type="entry name" value="SORTING NEXIN-4"/>
    <property type="match status" value="1"/>
</dbReference>
<organism evidence="3 4">
    <name type="scientific">Macrostomum lignano</name>
    <dbReference type="NCBI Taxonomy" id="282301"/>
    <lineage>
        <taxon>Eukaryota</taxon>
        <taxon>Metazoa</taxon>
        <taxon>Spiralia</taxon>
        <taxon>Lophotrochozoa</taxon>
        <taxon>Platyhelminthes</taxon>
        <taxon>Rhabditophora</taxon>
        <taxon>Macrostomorpha</taxon>
        <taxon>Macrostomida</taxon>
        <taxon>Macrostomidae</taxon>
        <taxon>Macrostomum</taxon>
    </lineage>
</organism>
<accession>A0A1I8FER3</accession>
<dbReference type="InterPro" id="IPR036871">
    <property type="entry name" value="PX_dom_sf"/>
</dbReference>
<dbReference type="PANTHER" id="PTHR46596:SF1">
    <property type="entry name" value="SORTING NEXIN-4"/>
    <property type="match status" value="1"/>
</dbReference>
<dbReference type="GO" id="GO:2000786">
    <property type="term" value="P:positive regulation of autophagosome assembly"/>
    <property type="evidence" value="ECO:0007669"/>
    <property type="project" value="TreeGrafter"/>
</dbReference>
<protein>
    <submittedName>
        <fullName evidence="4">PX domain-containing protein</fullName>
    </submittedName>
</protein>
<dbReference type="AlphaFoldDB" id="A0A1I8FER3"/>
<proteinExistence type="predicted"/>
<dbReference type="GO" id="GO:0031901">
    <property type="term" value="C:early endosome membrane"/>
    <property type="evidence" value="ECO:0007669"/>
    <property type="project" value="TreeGrafter"/>
</dbReference>
<feature type="region of interest" description="Disordered" evidence="1">
    <location>
        <begin position="537"/>
        <end position="557"/>
    </location>
</feature>
<dbReference type="InterPro" id="IPR034783">
    <property type="entry name" value="SNX4"/>
</dbReference>
<reference evidence="4" key="1">
    <citation type="submission" date="2016-11" db="UniProtKB">
        <authorList>
            <consortium name="WormBaseParasite"/>
        </authorList>
    </citation>
    <scope>IDENTIFICATION</scope>
</reference>
<dbReference type="GO" id="GO:0005886">
    <property type="term" value="C:plasma membrane"/>
    <property type="evidence" value="ECO:0007669"/>
    <property type="project" value="TreeGrafter"/>
</dbReference>
<evidence type="ECO:0000313" key="3">
    <source>
        <dbReference type="Proteomes" id="UP000095280"/>
    </source>
</evidence>
<dbReference type="GO" id="GO:0031201">
    <property type="term" value="C:SNARE complex"/>
    <property type="evidence" value="ECO:0007669"/>
    <property type="project" value="TreeGrafter"/>
</dbReference>
<evidence type="ECO:0000259" key="2">
    <source>
        <dbReference type="Pfam" id="PF00787"/>
    </source>
</evidence>
<name>A0A1I8FER3_9PLAT</name>
<dbReference type="WBParaSite" id="maker-unitig_31993-snap-gene-0.1-mRNA-1">
    <property type="protein sequence ID" value="maker-unitig_31993-snap-gene-0.1-mRNA-1"/>
    <property type="gene ID" value="maker-unitig_31993-snap-gene-0.1"/>
</dbReference>
<dbReference type="Pfam" id="PF00787">
    <property type="entry name" value="PX"/>
    <property type="match status" value="1"/>
</dbReference>
<sequence length="632" mass="68725">TLRGYDRTEIRGSSIFGHEAKPQIQDRCTGRFENCRFTASLLDMRCMQSAAMLRSQAADVLRPAQVRSPGDAEAYRRLRLAMAAVPVVWRASEPLSPRRPSRPAPPAGLVGFGSGSELKPLLAAVESSQTAKPLLTGQLRPEELVRQLRARNFPAAKHEAGRGRLLEHLPGGRAPGGADHGGRPWATHVYCDDGENPAGSWLSGQLRRFRSSSCRPSLSSSSRCSCRWRSPAAATFESESLTNSARLTTESPTWWRRACSTRRRRRRSCATCWAATPCRRAAYYSDFDLLRGFLELKYPDCLIPPLPDKLFSYAPWKIGGTEDFLDNRRFGLGCSSTGCCAIARLSLCQQVVSFLRHDSEWRLRVFTPAIGQQLDAAISARSAAFRLRSPLPAVATMRTNAAAVRAAVQRLVRPEEDPAFADALQTDRPLTWTVYASGAISAVAKTTRLLNRGLREAARPSATPWLASAGALELKVEEFLLPTQGRDFPAHPGFSKPEQLEDAIGGAKRGTEKRRVENGQLRLVTDARPPHAACFGRPGRGAEASGPVSAARRTSPAGGRLLATARRSLDAGKRLRGLGDGRLFRRSAALTSAACGAAVAKCAPRSCTAPAACWAHSRDTFARSRGEEGWGC</sequence>
<dbReference type="Proteomes" id="UP000095280">
    <property type="component" value="Unplaced"/>
</dbReference>
<dbReference type="Gene3D" id="3.30.1520.10">
    <property type="entry name" value="Phox-like domain"/>
    <property type="match status" value="1"/>
</dbReference>